<proteinExistence type="predicted"/>
<evidence type="ECO:0000259" key="1">
    <source>
        <dbReference type="Pfam" id="PF06527"/>
    </source>
</evidence>
<dbReference type="InterPro" id="IPR009492">
    <property type="entry name" value="TniQ"/>
</dbReference>
<dbReference type="Pfam" id="PF06527">
    <property type="entry name" value="TniQ"/>
    <property type="match status" value="1"/>
</dbReference>
<name>A0A081NLT2_9GAMM</name>
<dbReference type="Proteomes" id="UP000028073">
    <property type="component" value="Unassembled WGS sequence"/>
</dbReference>
<organism evidence="2 3">
    <name type="scientific">Endozoicomonas numazuensis</name>
    <dbReference type="NCBI Taxonomy" id="1137799"/>
    <lineage>
        <taxon>Bacteria</taxon>
        <taxon>Pseudomonadati</taxon>
        <taxon>Pseudomonadota</taxon>
        <taxon>Gammaproteobacteria</taxon>
        <taxon>Oceanospirillales</taxon>
        <taxon>Endozoicomonadaceae</taxon>
        <taxon>Endozoicomonas</taxon>
    </lineage>
</organism>
<reference evidence="2 3" key="1">
    <citation type="submission" date="2014-06" db="EMBL/GenBank/DDBJ databases">
        <title>Whole Genome Sequences of Three Symbiotic Endozoicomonas Bacteria.</title>
        <authorList>
            <person name="Neave M.J."/>
            <person name="Apprill A."/>
            <person name="Voolstra C.R."/>
        </authorList>
    </citation>
    <scope>NUCLEOTIDE SEQUENCE [LARGE SCALE GENOMIC DNA]</scope>
    <source>
        <strain evidence="2 3">DSM 25634</strain>
    </source>
</reference>
<dbReference type="AlphaFoldDB" id="A0A081NLT2"/>
<accession>A0A081NLT2</accession>
<dbReference type="EMBL" id="JOKH01000001">
    <property type="protein sequence ID" value="KEQ19405.1"/>
    <property type="molecule type" value="Genomic_DNA"/>
</dbReference>
<protein>
    <recommendedName>
        <fullName evidence="1">TniQ domain-containing protein</fullName>
    </recommendedName>
</protein>
<evidence type="ECO:0000313" key="2">
    <source>
        <dbReference type="EMBL" id="KEQ19405.1"/>
    </source>
</evidence>
<dbReference type="eggNOG" id="ENOG502ZBB3">
    <property type="taxonomic scope" value="Bacteria"/>
</dbReference>
<dbReference type="RefSeq" id="WP_034833221.1">
    <property type="nucleotide sequence ID" value="NZ_JOKH01000001.1"/>
</dbReference>
<comment type="caution">
    <text evidence="2">The sequence shown here is derived from an EMBL/GenBank/DDBJ whole genome shotgun (WGS) entry which is preliminary data.</text>
</comment>
<gene>
    <name evidence="2" type="ORF">GZ78_05480</name>
</gene>
<evidence type="ECO:0000313" key="3">
    <source>
        <dbReference type="Proteomes" id="UP000028073"/>
    </source>
</evidence>
<dbReference type="STRING" id="1137799.GZ78_05480"/>
<dbReference type="OrthoDB" id="6138887at2"/>
<sequence length="370" mass="43635">MSDFHIYSDETLESAIIRILKDLKLSYNVAKKLYEIPFPLHQLNTKYNKRTEIEKSISNFEKRLNLPCSSLSSLLLKRIDNPTPSYIENRFSYTYKNNSFPIFMYRTECIPICPLCLKENNYIPYFHHLCSVIICLKHKVYLVEHCPICKNKISYIRNESISKCTCGAQLQNIKAEDASSFYEKNLFIIRINLKNHDPYELIMYFCMLHSIPINNQDGLSIKTIKNAYHFLSDIKNNIPKKITSDTLKALDKNNKINTIQLSEINDRILFILEQTNINLEAKFIQNMKQCIIEGLKKAVDIAMKRNTVILINENELSVLFDIRKEKIFWFHLQGFITSFFEVDKKSCRFRCDHVFFLHELIYLHNNIIRG</sequence>
<keyword evidence="3" id="KW-1185">Reference proteome</keyword>
<feature type="domain" description="TniQ" evidence="1">
    <location>
        <begin position="6"/>
        <end position="142"/>
    </location>
</feature>